<dbReference type="EMBL" id="GEDC01025251">
    <property type="protein sequence ID" value="JAS12047.1"/>
    <property type="molecule type" value="Transcribed_RNA"/>
</dbReference>
<evidence type="ECO:0000313" key="2">
    <source>
        <dbReference type="EMBL" id="JAS12047.1"/>
    </source>
</evidence>
<feature type="compositionally biased region" description="Basic residues" evidence="1">
    <location>
        <begin position="97"/>
        <end position="108"/>
    </location>
</feature>
<evidence type="ECO:0000256" key="1">
    <source>
        <dbReference type="SAM" id="MobiDB-lite"/>
    </source>
</evidence>
<feature type="compositionally biased region" description="Basic residues" evidence="1">
    <location>
        <begin position="255"/>
        <end position="267"/>
    </location>
</feature>
<feature type="region of interest" description="Disordered" evidence="1">
    <location>
        <begin position="67"/>
        <end position="115"/>
    </location>
</feature>
<sequence length="302" mass="34689">MKQMMKSSQIILTTNLMIKMIQHQNILHSHKKNLSILKRLLNKVVLKKTVPVCFSIKKPKEVDKLEHLSALPLEESSGGEGSHSEDDDSHKDDKAHKGNRKSKSHSSTKSKWVEERVKDKLAHAAKGKLALKEREKQLQIERKKRALAFLNRLRKENSSPVKGSYPSSGRSESSFSKGKSSVVYISSGHSSEDDSSCRGLSSKESDHNKTRASQTLQRILGAVPKNNRDDKKLLHEISSTSRSYYSKSRNEYSSKHNHHHHKRHKRHYYDDDYKSMSKHKKKSHKRHKSNKRSPSVEYVVIE</sequence>
<dbReference type="AlphaFoldDB" id="A0A1B6CF15"/>
<feature type="compositionally biased region" description="Basic and acidic residues" evidence="1">
    <location>
        <begin position="82"/>
        <end position="96"/>
    </location>
</feature>
<reference evidence="2" key="1">
    <citation type="submission" date="2015-12" db="EMBL/GenBank/DDBJ databases">
        <title>De novo transcriptome assembly of four potential Pierce s Disease insect vectors from Arizona vineyards.</title>
        <authorList>
            <person name="Tassone E.E."/>
        </authorList>
    </citation>
    <scope>NUCLEOTIDE SEQUENCE</scope>
</reference>
<protein>
    <submittedName>
        <fullName evidence="2">Uncharacterized protein</fullName>
    </submittedName>
</protein>
<organism evidence="2">
    <name type="scientific">Clastoptera arizonana</name>
    <name type="common">Arizona spittle bug</name>
    <dbReference type="NCBI Taxonomy" id="38151"/>
    <lineage>
        <taxon>Eukaryota</taxon>
        <taxon>Metazoa</taxon>
        <taxon>Ecdysozoa</taxon>
        <taxon>Arthropoda</taxon>
        <taxon>Hexapoda</taxon>
        <taxon>Insecta</taxon>
        <taxon>Pterygota</taxon>
        <taxon>Neoptera</taxon>
        <taxon>Paraneoptera</taxon>
        <taxon>Hemiptera</taxon>
        <taxon>Auchenorrhyncha</taxon>
        <taxon>Cercopoidea</taxon>
        <taxon>Clastopteridae</taxon>
        <taxon>Clastoptera</taxon>
    </lineage>
</organism>
<feature type="region of interest" description="Disordered" evidence="1">
    <location>
        <begin position="156"/>
        <end position="302"/>
    </location>
</feature>
<name>A0A1B6CF15_9HEMI</name>
<gene>
    <name evidence="2" type="ORF">g.19801</name>
</gene>
<feature type="compositionally biased region" description="Basic residues" evidence="1">
    <location>
        <begin position="276"/>
        <end position="291"/>
    </location>
</feature>
<proteinExistence type="predicted"/>
<feature type="compositionally biased region" description="Basic and acidic residues" evidence="1">
    <location>
        <begin position="190"/>
        <end position="209"/>
    </location>
</feature>
<feature type="compositionally biased region" description="Basic and acidic residues" evidence="1">
    <location>
        <begin position="226"/>
        <end position="235"/>
    </location>
</feature>
<accession>A0A1B6CF15</accession>
<feature type="compositionally biased region" description="Low complexity" evidence="1">
    <location>
        <begin position="162"/>
        <end position="189"/>
    </location>
</feature>
<feature type="compositionally biased region" description="Low complexity" evidence="1">
    <location>
        <begin position="238"/>
        <end position="247"/>
    </location>
</feature>